<evidence type="ECO:0000256" key="4">
    <source>
        <dbReference type="SAM" id="MobiDB-lite"/>
    </source>
</evidence>
<dbReference type="PANTHER" id="PTHR24421:SF61">
    <property type="entry name" value="OXYGEN SENSOR HISTIDINE KINASE NREB"/>
    <property type="match status" value="1"/>
</dbReference>
<dbReference type="NCBIfam" id="NF047322">
    <property type="entry name" value="HK_morpho_MacS"/>
    <property type="match status" value="1"/>
</dbReference>
<dbReference type="AlphaFoldDB" id="A0A8J3C2R8"/>
<keyword evidence="3" id="KW-0902">Two-component regulatory system</keyword>
<dbReference type="GO" id="GO:0016020">
    <property type="term" value="C:membrane"/>
    <property type="evidence" value="ECO:0007669"/>
    <property type="project" value="InterPro"/>
</dbReference>
<accession>A0A8J3C2R8</accession>
<keyword evidence="1" id="KW-0808">Transferase</keyword>
<evidence type="ECO:0000259" key="6">
    <source>
        <dbReference type="SMART" id="SM00387"/>
    </source>
</evidence>
<keyword evidence="5" id="KW-1133">Transmembrane helix</keyword>
<gene>
    <name evidence="7" type="ORF">GCM10012284_40330</name>
</gene>
<feature type="transmembrane region" description="Helical" evidence="5">
    <location>
        <begin position="53"/>
        <end position="73"/>
    </location>
</feature>
<feature type="region of interest" description="Disordered" evidence="4">
    <location>
        <begin position="370"/>
        <end position="404"/>
    </location>
</feature>
<evidence type="ECO:0000313" key="8">
    <source>
        <dbReference type="Proteomes" id="UP000656042"/>
    </source>
</evidence>
<dbReference type="Pfam" id="PF19354">
    <property type="entry name" value="DUF5931"/>
    <property type="match status" value="1"/>
</dbReference>
<keyword evidence="8" id="KW-1185">Reference proteome</keyword>
<dbReference type="Gene3D" id="3.30.565.10">
    <property type="entry name" value="Histidine kinase-like ATPase, C-terminal domain"/>
    <property type="match status" value="1"/>
</dbReference>
<evidence type="ECO:0000256" key="3">
    <source>
        <dbReference type="ARBA" id="ARBA00023012"/>
    </source>
</evidence>
<dbReference type="CDD" id="cd00075">
    <property type="entry name" value="HATPase"/>
    <property type="match status" value="1"/>
</dbReference>
<sequence length="404" mass="42117">MRSEGDRGGPGGGPAPALQTPLWRAIAVYRIAALIYVAVLVIRNIGHDARPMLAWPVLAVTAGWTVVTTYAYADPRRRRPPLLVADLVITMAVMAASIVVVGRPGLEAGRPTLAVAWHVAPVLAWAVWGGRRWGVATALLMGATDLTVRAHYDQSAFTGAVLMLLAAFAVGYLVRLAEDAQERLQRAIETEAATRERERLARDIHDGVLQVLALVKRRGAGLPGEAGELARLAGEQEAALRALVVGNAAALVDTAADTDLMGLLGAYASPTVSIAGPAGAVRLPAGTAREMAAATAAALDNVARHCAPGTPVWVLVEDEPDEVTVSVRDDGCGMPAERLGEAAGQGRLGVAQSIRGRIADLGGTVRITSAPDQGTEVEMSVPRSSATMERPATASARSGRGESR</sequence>
<dbReference type="InterPro" id="IPR003594">
    <property type="entry name" value="HATPase_dom"/>
</dbReference>
<proteinExistence type="predicted"/>
<name>A0A8J3C2R8_9ACTN</name>
<feature type="transmembrane region" description="Helical" evidence="5">
    <location>
        <begin position="22"/>
        <end position="41"/>
    </location>
</feature>
<dbReference type="SMART" id="SM00387">
    <property type="entry name" value="HATPase_c"/>
    <property type="match status" value="1"/>
</dbReference>
<dbReference type="Proteomes" id="UP000656042">
    <property type="component" value="Unassembled WGS sequence"/>
</dbReference>
<dbReference type="Pfam" id="PF02518">
    <property type="entry name" value="HATPase_c"/>
    <property type="match status" value="1"/>
</dbReference>
<dbReference type="InterPro" id="IPR050482">
    <property type="entry name" value="Sensor_HK_TwoCompSys"/>
</dbReference>
<dbReference type="InterPro" id="IPR036890">
    <property type="entry name" value="HATPase_C_sf"/>
</dbReference>
<evidence type="ECO:0000256" key="2">
    <source>
        <dbReference type="ARBA" id="ARBA00022777"/>
    </source>
</evidence>
<reference evidence="7" key="1">
    <citation type="journal article" date="2014" name="Int. J. Syst. Evol. Microbiol.">
        <title>Complete genome sequence of Corynebacterium casei LMG S-19264T (=DSM 44701T), isolated from a smear-ripened cheese.</title>
        <authorList>
            <consortium name="US DOE Joint Genome Institute (JGI-PGF)"/>
            <person name="Walter F."/>
            <person name="Albersmeier A."/>
            <person name="Kalinowski J."/>
            <person name="Ruckert C."/>
        </authorList>
    </citation>
    <scope>NUCLEOTIDE SEQUENCE</scope>
    <source>
        <strain evidence="7">CGMCC 4.7299</strain>
    </source>
</reference>
<dbReference type="RefSeq" id="WP_189080803.1">
    <property type="nucleotide sequence ID" value="NZ_BMMX01000019.1"/>
</dbReference>
<feature type="transmembrane region" description="Helical" evidence="5">
    <location>
        <begin position="113"/>
        <end position="134"/>
    </location>
</feature>
<feature type="transmembrane region" description="Helical" evidence="5">
    <location>
        <begin position="79"/>
        <end position="101"/>
    </location>
</feature>
<dbReference type="SUPFAM" id="SSF55874">
    <property type="entry name" value="ATPase domain of HSP90 chaperone/DNA topoisomerase II/histidine kinase"/>
    <property type="match status" value="1"/>
</dbReference>
<comment type="caution">
    <text evidence="7">The sequence shown here is derived from an EMBL/GenBank/DDBJ whole genome shotgun (WGS) entry which is preliminary data.</text>
</comment>
<dbReference type="GO" id="GO:0046983">
    <property type="term" value="F:protein dimerization activity"/>
    <property type="evidence" value="ECO:0007669"/>
    <property type="project" value="InterPro"/>
</dbReference>
<keyword evidence="2 7" id="KW-0418">Kinase</keyword>
<feature type="domain" description="Histidine kinase/HSP90-like ATPase" evidence="6">
    <location>
        <begin position="286"/>
        <end position="385"/>
    </location>
</feature>
<keyword evidence="5" id="KW-0472">Membrane</keyword>
<dbReference type="PANTHER" id="PTHR24421">
    <property type="entry name" value="NITRATE/NITRITE SENSOR PROTEIN NARX-RELATED"/>
    <property type="match status" value="1"/>
</dbReference>
<dbReference type="InterPro" id="IPR011712">
    <property type="entry name" value="Sig_transdc_His_kin_sub3_dim/P"/>
</dbReference>
<dbReference type="InterPro" id="IPR045975">
    <property type="entry name" value="DUF5931"/>
</dbReference>
<evidence type="ECO:0000256" key="5">
    <source>
        <dbReference type="SAM" id="Phobius"/>
    </source>
</evidence>
<protein>
    <submittedName>
        <fullName evidence="7">Histidine kinase</fullName>
    </submittedName>
</protein>
<evidence type="ECO:0000313" key="7">
    <source>
        <dbReference type="EMBL" id="GGL01680.1"/>
    </source>
</evidence>
<dbReference type="EMBL" id="BMMX01000019">
    <property type="protein sequence ID" value="GGL01680.1"/>
    <property type="molecule type" value="Genomic_DNA"/>
</dbReference>
<dbReference type="GO" id="GO:0000155">
    <property type="term" value="F:phosphorelay sensor kinase activity"/>
    <property type="evidence" value="ECO:0007669"/>
    <property type="project" value="InterPro"/>
</dbReference>
<feature type="transmembrane region" description="Helical" evidence="5">
    <location>
        <begin position="154"/>
        <end position="174"/>
    </location>
</feature>
<dbReference type="Gene3D" id="1.20.5.1930">
    <property type="match status" value="1"/>
</dbReference>
<keyword evidence="5" id="KW-0812">Transmembrane</keyword>
<organism evidence="7 8">
    <name type="scientific">Mangrovihabitans endophyticus</name>
    <dbReference type="NCBI Taxonomy" id="1751298"/>
    <lineage>
        <taxon>Bacteria</taxon>
        <taxon>Bacillati</taxon>
        <taxon>Actinomycetota</taxon>
        <taxon>Actinomycetes</taxon>
        <taxon>Micromonosporales</taxon>
        <taxon>Micromonosporaceae</taxon>
        <taxon>Mangrovihabitans</taxon>
    </lineage>
</organism>
<reference evidence="7" key="2">
    <citation type="submission" date="2020-09" db="EMBL/GenBank/DDBJ databases">
        <authorList>
            <person name="Sun Q."/>
            <person name="Zhou Y."/>
        </authorList>
    </citation>
    <scope>NUCLEOTIDE SEQUENCE</scope>
    <source>
        <strain evidence="7">CGMCC 4.7299</strain>
    </source>
</reference>
<evidence type="ECO:0000256" key="1">
    <source>
        <dbReference type="ARBA" id="ARBA00022679"/>
    </source>
</evidence>
<dbReference type="Pfam" id="PF07730">
    <property type="entry name" value="HisKA_3"/>
    <property type="match status" value="1"/>
</dbReference>